<dbReference type="AlphaFoldDB" id="A3MY40"/>
<evidence type="ECO:0000313" key="5">
    <source>
        <dbReference type="Proteomes" id="UP000001431"/>
    </source>
</evidence>
<accession>A3MY40</accession>
<dbReference type="GO" id="GO:0006388">
    <property type="term" value="P:tRNA splicing, via endonucleolytic cleavage and ligation"/>
    <property type="evidence" value="ECO:0007669"/>
    <property type="project" value="InterPro"/>
</dbReference>
<evidence type="ECO:0000256" key="2">
    <source>
        <dbReference type="ARBA" id="ARBA00022694"/>
    </source>
</evidence>
<evidence type="ECO:0000259" key="3">
    <source>
        <dbReference type="Pfam" id="PF09631"/>
    </source>
</evidence>
<reference evidence="4" key="1">
    <citation type="submission" date="2007-02" db="EMBL/GenBank/DDBJ databases">
        <title>Complete sequence of Pyrobaculum calidifontis JCM 11548.</title>
        <authorList>
            <consortium name="US DOE Joint Genome Institute"/>
            <person name="Copeland A."/>
            <person name="Lucas S."/>
            <person name="Lapidus A."/>
            <person name="Barry K."/>
            <person name="Glavina del Rio T."/>
            <person name="Dalin E."/>
            <person name="Tice H."/>
            <person name="Pitluck S."/>
            <person name="Chain P."/>
            <person name="Malfatti S."/>
            <person name="Shin M."/>
            <person name="Vergez L."/>
            <person name="Schmutz J."/>
            <person name="Larimer F."/>
            <person name="Land M."/>
            <person name="Hauser L."/>
            <person name="Kyrpides N."/>
            <person name="Mikhailova N."/>
            <person name="Cozen A.E."/>
            <person name="Fitz-Gibbon S.T."/>
            <person name="House C.H."/>
            <person name="Saltikov C."/>
            <person name="Lowe T.M."/>
            <person name="Richardson P."/>
        </authorList>
    </citation>
    <scope>NUCLEOTIDE SEQUENCE [LARGE SCALE GENOMIC DNA]</scope>
    <source>
        <strain evidence="4">JCM 11548</strain>
    </source>
</reference>
<dbReference type="OrthoDB" id="24131at2157"/>
<dbReference type="RefSeq" id="WP_011850815.1">
    <property type="nucleotide sequence ID" value="NC_009073.1"/>
</dbReference>
<dbReference type="Pfam" id="PF09631">
    <property type="entry name" value="Sen15"/>
    <property type="match status" value="1"/>
</dbReference>
<evidence type="ECO:0000256" key="1">
    <source>
        <dbReference type="ARBA" id="ARBA00006091"/>
    </source>
</evidence>
<feature type="domain" description="tRNA-splicing endonuclease subunit Sen15" evidence="3">
    <location>
        <begin position="50"/>
        <end position="85"/>
    </location>
</feature>
<dbReference type="HOGENOM" id="CLU_2313893_0_0_2"/>
<dbReference type="GO" id="GO:0003676">
    <property type="term" value="F:nucleic acid binding"/>
    <property type="evidence" value="ECO:0007669"/>
    <property type="project" value="InterPro"/>
</dbReference>
<keyword evidence="5" id="KW-1185">Reference proteome</keyword>
<dbReference type="eggNOG" id="arCOG01702">
    <property type="taxonomic scope" value="Archaea"/>
</dbReference>
<dbReference type="InterPro" id="IPR018593">
    <property type="entry name" value="tRNA-endonuc_su_Sen15"/>
</dbReference>
<dbReference type="SUPFAM" id="SSF53032">
    <property type="entry name" value="tRNA-intron endonuclease catalytic domain-like"/>
    <property type="match status" value="1"/>
</dbReference>
<dbReference type="InterPro" id="IPR011856">
    <property type="entry name" value="tRNA_endonuc-like_dom_sf"/>
</dbReference>
<name>A3MY40_PYRCJ</name>
<organism evidence="4 5">
    <name type="scientific">Pyrobaculum calidifontis (strain DSM 21063 / JCM 11548 / VA1)</name>
    <dbReference type="NCBI Taxonomy" id="410359"/>
    <lineage>
        <taxon>Archaea</taxon>
        <taxon>Thermoproteota</taxon>
        <taxon>Thermoprotei</taxon>
        <taxon>Thermoproteales</taxon>
        <taxon>Thermoproteaceae</taxon>
        <taxon>Pyrobaculum</taxon>
    </lineage>
</organism>
<protein>
    <recommendedName>
        <fullName evidence="3">tRNA-splicing endonuclease subunit Sen15 domain-containing protein</fullName>
    </recommendedName>
</protein>
<dbReference type="GeneID" id="4909701"/>
<sequence>MASDVLLEQVLRDLRLRGFRIVEQLADNMFIGEKKEKYLFYVMVEGVEVSISTMLKVINMGETLSMPVVLALVSNDGTVTYYFVRRIRLTRNVYYAEAI</sequence>
<dbReference type="Gene3D" id="3.40.1350.10">
    <property type="match status" value="1"/>
</dbReference>
<comment type="similarity">
    <text evidence="1">Belongs to the SEN15 family.</text>
</comment>
<evidence type="ECO:0000313" key="4">
    <source>
        <dbReference type="EMBL" id="ABO09557.1"/>
    </source>
</evidence>
<dbReference type="EMBL" id="CP000561">
    <property type="protein sequence ID" value="ABO09557.1"/>
    <property type="molecule type" value="Genomic_DNA"/>
</dbReference>
<dbReference type="KEGG" id="pcl:Pcal_2142"/>
<dbReference type="Proteomes" id="UP000001431">
    <property type="component" value="Chromosome"/>
</dbReference>
<proteinExistence type="inferred from homology"/>
<gene>
    <name evidence="4" type="ordered locus">Pcal_2142</name>
</gene>
<dbReference type="STRING" id="410359.Pcal_2142"/>
<keyword evidence="2" id="KW-0819">tRNA processing</keyword>
<dbReference type="InterPro" id="IPR036167">
    <property type="entry name" value="tRNA_intron_Endo_cat-like_sf"/>
</dbReference>